<organism evidence="1">
    <name type="scientific">marine sediment metagenome</name>
    <dbReference type="NCBI Taxonomy" id="412755"/>
    <lineage>
        <taxon>unclassified sequences</taxon>
        <taxon>metagenomes</taxon>
        <taxon>ecological metagenomes</taxon>
    </lineage>
</organism>
<reference evidence="1" key="1">
    <citation type="journal article" date="2014" name="Front. Microbiol.">
        <title>High frequency of phylogenetically diverse reductive dehalogenase-homologous genes in deep subseafloor sedimentary metagenomes.</title>
        <authorList>
            <person name="Kawai M."/>
            <person name="Futagami T."/>
            <person name="Toyoda A."/>
            <person name="Takaki Y."/>
            <person name="Nishi S."/>
            <person name="Hori S."/>
            <person name="Arai W."/>
            <person name="Tsubouchi T."/>
            <person name="Morono Y."/>
            <person name="Uchiyama I."/>
            <person name="Ito T."/>
            <person name="Fujiyama A."/>
            <person name="Inagaki F."/>
            <person name="Takami H."/>
        </authorList>
    </citation>
    <scope>NUCLEOTIDE SEQUENCE</scope>
    <source>
        <strain evidence="1">Expedition CK06-06</strain>
    </source>
</reference>
<dbReference type="EMBL" id="BARU01000208">
    <property type="protein sequence ID" value="GAH28925.1"/>
    <property type="molecule type" value="Genomic_DNA"/>
</dbReference>
<comment type="caution">
    <text evidence="1">The sequence shown here is derived from an EMBL/GenBank/DDBJ whole genome shotgun (WGS) entry which is preliminary data.</text>
</comment>
<dbReference type="AlphaFoldDB" id="X1F8N4"/>
<evidence type="ECO:0000313" key="1">
    <source>
        <dbReference type="EMBL" id="GAH28925.1"/>
    </source>
</evidence>
<proteinExistence type="predicted"/>
<name>X1F8N4_9ZZZZ</name>
<protein>
    <submittedName>
        <fullName evidence="1">Uncharacterized protein</fullName>
    </submittedName>
</protein>
<accession>X1F8N4</accession>
<gene>
    <name evidence="1" type="ORF">S03H2_00849</name>
</gene>
<sequence>MSHFKDSHGYTAFTYPQPPLKEIAKICYFVRESDGVGEMLVQAGLTNRFWHTFRNSGNLAGQLAGQL</sequence>